<proteinExistence type="predicted"/>
<dbReference type="AlphaFoldDB" id="A0A8S3GT05"/>
<dbReference type="GO" id="GO:0072686">
    <property type="term" value="C:mitotic spindle"/>
    <property type="evidence" value="ECO:0007669"/>
    <property type="project" value="TreeGrafter"/>
</dbReference>
<dbReference type="PANTHER" id="PTHR45589:SF1">
    <property type="entry name" value="WD REPEAT DOMAIN 62, ISOFORM G"/>
    <property type="match status" value="1"/>
</dbReference>
<dbReference type="PANTHER" id="PTHR45589">
    <property type="entry name" value="WD REPEAT DOMAIN 62, ISOFORM G"/>
    <property type="match status" value="1"/>
</dbReference>
<dbReference type="EMBL" id="CAJOBI010311464">
    <property type="protein sequence ID" value="CAF5170799.1"/>
    <property type="molecule type" value="Genomic_DNA"/>
</dbReference>
<organism evidence="1 2">
    <name type="scientific">Rotaria magnacalcarata</name>
    <dbReference type="NCBI Taxonomy" id="392030"/>
    <lineage>
        <taxon>Eukaryota</taxon>
        <taxon>Metazoa</taxon>
        <taxon>Spiralia</taxon>
        <taxon>Gnathifera</taxon>
        <taxon>Rotifera</taxon>
        <taxon>Eurotatoria</taxon>
        <taxon>Bdelloidea</taxon>
        <taxon>Philodinida</taxon>
        <taxon>Philodinidae</taxon>
        <taxon>Rotaria</taxon>
    </lineage>
</organism>
<protein>
    <submittedName>
        <fullName evidence="1">Uncharacterized protein</fullName>
    </submittedName>
</protein>
<dbReference type="InterPro" id="IPR052779">
    <property type="entry name" value="WDR62"/>
</dbReference>
<evidence type="ECO:0000313" key="1">
    <source>
        <dbReference type="EMBL" id="CAF5170799.1"/>
    </source>
</evidence>
<sequence length="191" mass="21609">EKTNCLAIGDAYLVVGCGKGAVYIFSPQTLEYIMSIPLPHYLGVDIGFITSVDQITYPQQQNMSFPDTIAVCLDEDKSVLTCFYNDHSFYIWDIKNERTIKKRDSHMYHSGCGWGIETYFRTSTSPSMLRHLTCITCSSDNTIRFWSLNHGEADSYFAPSPAANIFSRQLMKIVYLDDDCSKLCDSQTTQG</sequence>
<evidence type="ECO:0000313" key="2">
    <source>
        <dbReference type="Proteomes" id="UP000676336"/>
    </source>
</evidence>
<gene>
    <name evidence="1" type="ORF">SMN809_LOCUS65512</name>
</gene>
<reference evidence="1" key="1">
    <citation type="submission" date="2021-02" db="EMBL/GenBank/DDBJ databases">
        <authorList>
            <person name="Nowell W R."/>
        </authorList>
    </citation>
    <scope>NUCLEOTIDE SEQUENCE</scope>
</reference>
<accession>A0A8S3GT05</accession>
<dbReference type="GO" id="GO:0007099">
    <property type="term" value="P:centriole replication"/>
    <property type="evidence" value="ECO:0007669"/>
    <property type="project" value="TreeGrafter"/>
</dbReference>
<dbReference type="SUPFAM" id="SSF50978">
    <property type="entry name" value="WD40 repeat-like"/>
    <property type="match status" value="1"/>
</dbReference>
<comment type="caution">
    <text evidence="1">The sequence shown here is derived from an EMBL/GenBank/DDBJ whole genome shotgun (WGS) entry which is preliminary data.</text>
</comment>
<name>A0A8S3GT05_9BILA</name>
<dbReference type="InterPro" id="IPR036322">
    <property type="entry name" value="WD40_repeat_dom_sf"/>
</dbReference>
<dbReference type="Proteomes" id="UP000676336">
    <property type="component" value="Unassembled WGS sequence"/>
</dbReference>
<feature type="non-terminal residue" evidence="1">
    <location>
        <position position="1"/>
    </location>
</feature>
<dbReference type="Gene3D" id="2.130.10.10">
    <property type="entry name" value="YVTN repeat-like/Quinoprotein amine dehydrogenase"/>
    <property type="match status" value="1"/>
</dbReference>
<dbReference type="InterPro" id="IPR015943">
    <property type="entry name" value="WD40/YVTN_repeat-like_dom_sf"/>
</dbReference>